<evidence type="ECO:0000313" key="4">
    <source>
        <dbReference type="EMBL" id="CAK8989327.1"/>
    </source>
</evidence>
<keyword evidence="2" id="KW-0812">Transmembrane</keyword>
<evidence type="ECO:0000313" key="5">
    <source>
        <dbReference type="Proteomes" id="UP001642464"/>
    </source>
</evidence>
<feature type="region of interest" description="Disordered" evidence="1">
    <location>
        <begin position="168"/>
        <end position="220"/>
    </location>
</feature>
<comment type="caution">
    <text evidence="4">The sequence shown here is derived from an EMBL/GenBank/DDBJ whole genome shotgun (WGS) entry which is preliminary data.</text>
</comment>
<protein>
    <submittedName>
        <fullName evidence="4">Uncharacterized protein</fullName>
    </submittedName>
</protein>
<dbReference type="EMBL" id="CAXAMM010000865">
    <property type="protein sequence ID" value="CAK8989327.1"/>
    <property type="molecule type" value="Genomic_DNA"/>
</dbReference>
<evidence type="ECO:0000256" key="2">
    <source>
        <dbReference type="SAM" id="Phobius"/>
    </source>
</evidence>
<evidence type="ECO:0000256" key="3">
    <source>
        <dbReference type="SAM" id="SignalP"/>
    </source>
</evidence>
<organism evidence="4 5">
    <name type="scientific">Durusdinium trenchii</name>
    <dbReference type="NCBI Taxonomy" id="1381693"/>
    <lineage>
        <taxon>Eukaryota</taxon>
        <taxon>Sar</taxon>
        <taxon>Alveolata</taxon>
        <taxon>Dinophyceae</taxon>
        <taxon>Suessiales</taxon>
        <taxon>Symbiodiniaceae</taxon>
        <taxon>Durusdinium</taxon>
    </lineage>
</organism>
<feature type="signal peptide" evidence="3">
    <location>
        <begin position="1"/>
        <end position="29"/>
    </location>
</feature>
<evidence type="ECO:0000256" key="1">
    <source>
        <dbReference type="SAM" id="MobiDB-lite"/>
    </source>
</evidence>
<proteinExistence type="predicted"/>
<keyword evidence="2" id="KW-0472">Membrane</keyword>
<gene>
    <name evidence="4" type="ORF">SCF082_LOCUS1761</name>
</gene>
<feature type="region of interest" description="Disordered" evidence="1">
    <location>
        <begin position="441"/>
        <end position="476"/>
    </location>
</feature>
<feature type="region of interest" description="Disordered" evidence="1">
    <location>
        <begin position="235"/>
        <end position="263"/>
    </location>
</feature>
<reference evidence="4 5" key="1">
    <citation type="submission" date="2024-02" db="EMBL/GenBank/DDBJ databases">
        <authorList>
            <person name="Chen Y."/>
            <person name="Shah S."/>
            <person name="Dougan E. K."/>
            <person name="Thang M."/>
            <person name="Chan C."/>
        </authorList>
    </citation>
    <scope>NUCLEOTIDE SEQUENCE [LARGE SCALE GENOMIC DNA]</scope>
</reference>
<feature type="compositionally biased region" description="Basic and acidic residues" evidence="1">
    <location>
        <begin position="241"/>
        <end position="259"/>
    </location>
</feature>
<feature type="transmembrane region" description="Helical" evidence="2">
    <location>
        <begin position="269"/>
        <end position="287"/>
    </location>
</feature>
<feature type="compositionally biased region" description="Low complexity" evidence="1">
    <location>
        <begin position="168"/>
        <end position="188"/>
    </location>
</feature>
<name>A0ABP0HHJ0_9DINO</name>
<feature type="transmembrane region" description="Helical" evidence="2">
    <location>
        <begin position="377"/>
        <end position="397"/>
    </location>
</feature>
<feature type="transmembrane region" description="Helical" evidence="2">
    <location>
        <begin position="128"/>
        <end position="155"/>
    </location>
</feature>
<dbReference type="Proteomes" id="UP001642464">
    <property type="component" value="Unassembled WGS sequence"/>
</dbReference>
<keyword evidence="3" id="KW-0732">Signal</keyword>
<feature type="chain" id="PRO_5045160881" evidence="3">
    <location>
        <begin position="30"/>
        <end position="476"/>
    </location>
</feature>
<sequence>MARRGVCRVVVTVVAVVAVLGLVAGGARAELLQRDVSLAKAKAKASGLGVTTLAAVEDEVLEECVDDFRDEEIVDCILAAPEGGSSCEAEQASVDAVKECYSRNCAHAACREYVAPAALASCEDLGCIVLSTGAVAGLSLGAIFTVAGAGTYMFLKRRRRLRHAALPLARGSAGAPSPHSSSAPKSRSFLSSLPGKSRKTGGPAAARKQKEQDAEGDTSGAASASSLLSVLFGSGQSKPEAPVHADTEAHARRREERGETTTMSSKARVLWAIVMAWGVACAAALPGKDAAHRGRSLQDVLSEAACADDLTDSDIVNCFLDAPQSGPGNSCEQEIAAVETFAKCFSRDCAHELCKKYEPPSGTQGCLASCRVLSTAAVVGLSVGAVVLVAGVAVFLVRERRKRQEEAAQAEQAPAWDNLAAVPAWLGSIFNRRPSGPLGFLFGTADDADDSKQVPPPRKQASYDDDYAESDDSLER</sequence>
<accession>A0ABP0HHJ0</accession>
<keyword evidence="5" id="KW-1185">Reference proteome</keyword>
<feature type="compositionally biased region" description="Acidic residues" evidence="1">
    <location>
        <begin position="463"/>
        <end position="476"/>
    </location>
</feature>
<keyword evidence="2" id="KW-1133">Transmembrane helix</keyword>